<accession>A0ABP8G1X8</accession>
<dbReference type="Pfam" id="PF12867">
    <property type="entry name" value="DinB_2"/>
    <property type="match status" value="1"/>
</dbReference>
<dbReference type="Gene3D" id="1.20.120.450">
    <property type="entry name" value="dinb family like domain"/>
    <property type="match status" value="1"/>
</dbReference>
<evidence type="ECO:0000313" key="3">
    <source>
        <dbReference type="Proteomes" id="UP001501207"/>
    </source>
</evidence>
<dbReference type="SUPFAM" id="SSF109854">
    <property type="entry name" value="DinB/YfiT-like putative metalloenzymes"/>
    <property type="match status" value="1"/>
</dbReference>
<dbReference type="InterPro" id="IPR034660">
    <property type="entry name" value="DinB/YfiT-like"/>
</dbReference>
<name>A0ABP8G1X8_9BACT</name>
<sequence>MAQQAASRQFRLIAPPEETEYPGHMGKYIRLVPADGKVLQHLRAGMEAVRTLLSGLPEARLHYRYAPGKWTLKEMLLHMTDTERIFSCRALCFARNEKAELPGFEQDDYAAASGAHARSLTDLLEEYATVREASLSLFNGLPREALTRSGTAAGSNISVRALAYATAGHELHHLNVIRQLYC</sequence>
<evidence type="ECO:0000313" key="2">
    <source>
        <dbReference type="EMBL" id="GAA4315594.1"/>
    </source>
</evidence>
<organism evidence="2 3">
    <name type="scientific">Compostibacter hankyongensis</name>
    <dbReference type="NCBI Taxonomy" id="1007089"/>
    <lineage>
        <taxon>Bacteria</taxon>
        <taxon>Pseudomonadati</taxon>
        <taxon>Bacteroidota</taxon>
        <taxon>Chitinophagia</taxon>
        <taxon>Chitinophagales</taxon>
        <taxon>Chitinophagaceae</taxon>
        <taxon>Compostibacter</taxon>
    </lineage>
</organism>
<reference evidence="3" key="1">
    <citation type="journal article" date="2019" name="Int. J. Syst. Evol. Microbiol.">
        <title>The Global Catalogue of Microorganisms (GCM) 10K type strain sequencing project: providing services to taxonomists for standard genome sequencing and annotation.</title>
        <authorList>
            <consortium name="The Broad Institute Genomics Platform"/>
            <consortium name="The Broad Institute Genome Sequencing Center for Infectious Disease"/>
            <person name="Wu L."/>
            <person name="Ma J."/>
        </authorList>
    </citation>
    <scope>NUCLEOTIDE SEQUENCE [LARGE SCALE GENOMIC DNA]</scope>
    <source>
        <strain evidence="3">JCM 17664</strain>
    </source>
</reference>
<dbReference type="Proteomes" id="UP001501207">
    <property type="component" value="Unassembled WGS sequence"/>
</dbReference>
<comment type="caution">
    <text evidence="2">The sequence shown here is derived from an EMBL/GenBank/DDBJ whole genome shotgun (WGS) entry which is preliminary data.</text>
</comment>
<evidence type="ECO:0000259" key="1">
    <source>
        <dbReference type="Pfam" id="PF12867"/>
    </source>
</evidence>
<proteinExistence type="predicted"/>
<dbReference type="EMBL" id="BAABFN010000007">
    <property type="protein sequence ID" value="GAA4315594.1"/>
    <property type="molecule type" value="Genomic_DNA"/>
</dbReference>
<dbReference type="InterPro" id="IPR024775">
    <property type="entry name" value="DinB-like"/>
</dbReference>
<dbReference type="RefSeq" id="WP_344980200.1">
    <property type="nucleotide sequence ID" value="NZ_BAABFN010000007.1"/>
</dbReference>
<feature type="domain" description="DinB-like" evidence="1">
    <location>
        <begin position="43"/>
        <end position="177"/>
    </location>
</feature>
<gene>
    <name evidence="2" type="ORF">GCM10023143_27050</name>
</gene>
<protein>
    <submittedName>
        <fullName evidence="2">DinB family protein</fullName>
    </submittedName>
</protein>
<keyword evidence="3" id="KW-1185">Reference proteome</keyword>